<evidence type="ECO:0000256" key="3">
    <source>
        <dbReference type="ARBA" id="ARBA00022989"/>
    </source>
</evidence>
<reference evidence="7" key="2">
    <citation type="journal article" date="2021" name="PeerJ">
        <title>Extensive microbial diversity within the chicken gut microbiome revealed by metagenomics and culture.</title>
        <authorList>
            <person name="Gilroy R."/>
            <person name="Ravi A."/>
            <person name="Getino M."/>
            <person name="Pursley I."/>
            <person name="Horton D.L."/>
            <person name="Alikhan N.F."/>
            <person name="Baker D."/>
            <person name="Gharbi K."/>
            <person name="Hall N."/>
            <person name="Watson M."/>
            <person name="Adriaenssens E.M."/>
            <person name="Foster-Nyarko E."/>
            <person name="Jarju S."/>
            <person name="Secka A."/>
            <person name="Antonio M."/>
            <person name="Oren A."/>
            <person name="Chaudhuri R.R."/>
            <person name="La Ragione R."/>
            <person name="Hildebrand F."/>
            <person name="Pallen M.J."/>
        </authorList>
    </citation>
    <scope>NUCLEOTIDE SEQUENCE</scope>
    <source>
        <strain evidence="7">ChiSjej2B20-13462</strain>
    </source>
</reference>
<feature type="transmembrane region" description="Helical" evidence="5">
    <location>
        <begin position="345"/>
        <end position="363"/>
    </location>
</feature>
<name>A0A9D1CNZ5_9FIRM</name>
<dbReference type="GO" id="GO:0016020">
    <property type="term" value="C:membrane"/>
    <property type="evidence" value="ECO:0007669"/>
    <property type="project" value="UniProtKB-SubCell"/>
</dbReference>
<keyword evidence="2 5" id="KW-0812">Transmembrane</keyword>
<dbReference type="AlphaFoldDB" id="A0A9D1CNZ5"/>
<sequence>MDDMLRLSLLWRVVAAIGAWFGRLASGSAVLAAVGRSWRGSGTRRFFLRRLSVEGAAAASGFRRLSQRCNDRLARVSWPVRWFRASAVGRLWRGLFRWGEGSVLLGWMFRGGLTTVILAVLGLYCGVDYVLRDVLSVPVLSSLWDEALLLLSFLWVLRLRMDRQTPMEARTNPLDVPVLAFLALGFWLMNTIFDYYSISVDGYRATVQYMLWFFVVTRLVRDDRDFRVLYLAMVALATVIALHGIYQYIVAVPIPSNWTDQAEQSVRTRVFSIFGSPNIMGDYMVMFAPMAAGLAYYFPKTWQKLLAWACAFAMCFACLFTMSRGAWVAMAVAVVLFCLLVDRRLFALLLVAAVAALFLPFVASRIGYLFTEQFAESTARGGRASRWHYGLNYLEESGHPWLGLGLGMFGGAIAMQTQIIDQWDYFYLDNYYLKIMVEMGYLGFAFFVLLLAALLYVGFRCLYRSRTPKESTEPRVQPLAAGILAGLSGVLVHCYFENIFEEPYMMAYFWMMAAMLVYLGFFRQRNKQAQTQS</sequence>
<feature type="transmembrane region" description="Helical" evidence="5">
    <location>
        <begin position="136"/>
        <end position="157"/>
    </location>
</feature>
<feature type="transmembrane region" description="Helical" evidence="5">
    <location>
        <begin position="12"/>
        <end position="35"/>
    </location>
</feature>
<keyword evidence="7" id="KW-0436">Ligase</keyword>
<comment type="caution">
    <text evidence="7">The sequence shown here is derived from an EMBL/GenBank/DDBJ whole genome shotgun (WGS) entry which is preliminary data.</text>
</comment>
<feature type="transmembrane region" description="Helical" evidence="5">
    <location>
        <begin position="103"/>
        <end position="124"/>
    </location>
</feature>
<feature type="transmembrane region" description="Helical" evidence="5">
    <location>
        <begin position="440"/>
        <end position="459"/>
    </location>
</feature>
<feature type="transmembrane region" description="Helical" evidence="5">
    <location>
        <begin position="479"/>
        <end position="498"/>
    </location>
</feature>
<feature type="domain" description="O-antigen ligase-related" evidence="6">
    <location>
        <begin position="310"/>
        <end position="448"/>
    </location>
</feature>
<feature type="transmembrane region" description="Helical" evidence="5">
    <location>
        <begin position="279"/>
        <end position="298"/>
    </location>
</feature>
<feature type="transmembrane region" description="Helical" evidence="5">
    <location>
        <begin position="401"/>
        <end position="420"/>
    </location>
</feature>
<dbReference type="InterPro" id="IPR051533">
    <property type="entry name" value="WaaL-like"/>
</dbReference>
<proteinExistence type="predicted"/>
<evidence type="ECO:0000256" key="4">
    <source>
        <dbReference type="ARBA" id="ARBA00023136"/>
    </source>
</evidence>
<dbReference type="EMBL" id="DVFN01000095">
    <property type="protein sequence ID" value="HIQ70010.1"/>
    <property type="molecule type" value="Genomic_DNA"/>
</dbReference>
<organism evidence="7 8">
    <name type="scientific">Candidatus Avoscillospira stercorigallinarum</name>
    <dbReference type="NCBI Taxonomy" id="2840708"/>
    <lineage>
        <taxon>Bacteria</taxon>
        <taxon>Bacillati</taxon>
        <taxon>Bacillota</taxon>
        <taxon>Clostridia</taxon>
        <taxon>Eubacteriales</taxon>
        <taxon>Oscillospiraceae</taxon>
        <taxon>Oscillospiraceae incertae sedis</taxon>
        <taxon>Candidatus Avoscillospira</taxon>
    </lineage>
</organism>
<feature type="transmembrane region" description="Helical" evidence="5">
    <location>
        <begin position="228"/>
        <end position="249"/>
    </location>
</feature>
<keyword evidence="3 5" id="KW-1133">Transmembrane helix</keyword>
<feature type="transmembrane region" description="Helical" evidence="5">
    <location>
        <begin position="504"/>
        <end position="522"/>
    </location>
</feature>
<evidence type="ECO:0000313" key="7">
    <source>
        <dbReference type="EMBL" id="HIQ70010.1"/>
    </source>
</evidence>
<feature type="transmembrane region" description="Helical" evidence="5">
    <location>
        <begin position="305"/>
        <end position="333"/>
    </location>
</feature>
<evidence type="ECO:0000256" key="2">
    <source>
        <dbReference type="ARBA" id="ARBA00022692"/>
    </source>
</evidence>
<dbReference type="Pfam" id="PF04932">
    <property type="entry name" value="Wzy_C"/>
    <property type="match status" value="1"/>
</dbReference>
<dbReference type="PANTHER" id="PTHR37422">
    <property type="entry name" value="TEICHURONIC ACID BIOSYNTHESIS PROTEIN TUAE"/>
    <property type="match status" value="1"/>
</dbReference>
<keyword evidence="4 5" id="KW-0472">Membrane</keyword>
<evidence type="ECO:0000256" key="1">
    <source>
        <dbReference type="ARBA" id="ARBA00004141"/>
    </source>
</evidence>
<evidence type="ECO:0000256" key="5">
    <source>
        <dbReference type="SAM" id="Phobius"/>
    </source>
</evidence>
<reference evidence="7" key="1">
    <citation type="submission" date="2020-10" db="EMBL/GenBank/DDBJ databases">
        <authorList>
            <person name="Gilroy R."/>
        </authorList>
    </citation>
    <scope>NUCLEOTIDE SEQUENCE</scope>
    <source>
        <strain evidence="7">ChiSjej2B20-13462</strain>
    </source>
</reference>
<gene>
    <name evidence="7" type="ORF">IAA67_06750</name>
</gene>
<dbReference type="InterPro" id="IPR007016">
    <property type="entry name" value="O-antigen_ligase-rel_domated"/>
</dbReference>
<evidence type="ECO:0000313" key="8">
    <source>
        <dbReference type="Proteomes" id="UP000886874"/>
    </source>
</evidence>
<dbReference type="Proteomes" id="UP000886874">
    <property type="component" value="Unassembled WGS sequence"/>
</dbReference>
<feature type="transmembrane region" description="Helical" evidence="5">
    <location>
        <begin position="178"/>
        <end position="196"/>
    </location>
</feature>
<accession>A0A9D1CNZ5</accession>
<evidence type="ECO:0000259" key="6">
    <source>
        <dbReference type="Pfam" id="PF04932"/>
    </source>
</evidence>
<protein>
    <submittedName>
        <fullName evidence="7">O-antigen ligase family protein</fullName>
    </submittedName>
</protein>
<dbReference type="PANTHER" id="PTHR37422:SF13">
    <property type="entry name" value="LIPOPOLYSACCHARIDE BIOSYNTHESIS PROTEIN PA4999-RELATED"/>
    <property type="match status" value="1"/>
</dbReference>
<comment type="subcellular location">
    <subcellularLocation>
        <location evidence="1">Membrane</location>
        <topology evidence="1">Multi-pass membrane protein</topology>
    </subcellularLocation>
</comment>
<dbReference type="GO" id="GO:0016874">
    <property type="term" value="F:ligase activity"/>
    <property type="evidence" value="ECO:0007669"/>
    <property type="project" value="UniProtKB-KW"/>
</dbReference>